<keyword evidence="2" id="KW-0472">Membrane</keyword>
<gene>
    <name evidence="4" type="ORF">PHYEVI_LOCUS1603</name>
</gene>
<organism evidence="4 5">
    <name type="scientific">Phyllotreta striolata</name>
    <name type="common">Striped flea beetle</name>
    <name type="synonym">Crioceris striolata</name>
    <dbReference type="NCBI Taxonomy" id="444603"/>
    <lineage>
        <taxon>Eukaryota</taxon>
        <taxon>Metazoa</taxon>
        <taxon>Ecdysozoa</taxon>
        <taxon>Arthropoda</taxon>
        <taxon>Hexapoda</taxon>
        <taxon>Insecta</taxon>
        <taxon>Pterygota</taxon>
        <taxon>Neoptera</taxon>
        <taxon>Endopterygota</taxon>
        <taxon>Coleoptera</taxon>
        <taxon>Polyphaga</taxon>
        <taxon>Cucujiformia</taxon>
        <taxon>Chrysomeloidea</taxon>
        <taxon>Chrysomelidae</taxon>
        <taxon>Galerucinae</taxon>
        <taxon>Alticini</taxon>
        <taxon>Phyllotreta</taxon>
    </lineage>
</organism>
<keyword evidence="2" id="KW-1133">Transmembrane helix</keyword>
<dbReference type="OrthoDB" id="8194095at2759"/>
<feature type="compositionally biased region" description="Polar residues" evidence="1">
    <location>
        <begin position="179"/>
        <end position="197"/>
    </location>
</feature>
<evidence type="ECO:0000313" key="4">
    <source>
        <dbReference type="EMBL" id="CAH1158387.1"/>
    </source>
</evidence>
<name>A0A9P0DMW4_PHYSR</name>
<feature type="compositionally biased region" description="Low complexity" evidence="1">
    <location>
        <begin position="206"/>
        <end position="222"/>
    </location>
</feature>
<feature type="compositionally biased region" description="Polar residues" evidence="1">
    <location>
        <begin position="260"/>
        <end position="275"/>
    </location>
</feature>
<accession>A0A9P0DMW4</accession>
<evidence type="ECO:0000313" key="5">
    <source>
        <dbReference type="Proteomes" id="UP001153712"/>
    </source>
</evidence>
<dbReference type="EMBL" id="OU900103">
    <property type="protein sequence ID" value="CAH1158387.1"/>
    <property type="molecule type" value="Genomic_DNA"/>
</dbReference>
<reference evidence="4" key="1">
    <citation type="submission" date="2022-01" db="EMBL/GenBank/DDBJ databases">
        <authorList>
            <person name="King R."/>
        </authorList>
    </citation>
    <scope>NUCLEOTIDE SEQUENCE</scope>
</reference>
<proteinExistence type="predicted"/>
<feature type="signal peptide" evidence="3">
    <location>
        <begin position="1"/>
        <end position="17"/>
    </location>
</feature>
<evidence type="ECO:0000256" key="3">
    <source>
        <dbReference type="SAM" id="SignalP"/>
    </source>
</evidence>
<feature type="region of interest" description="Disordered" evidence="1">
    <location>
        <begin position="179"/>
        <end position="317"/>
    </location>
</feature>
<feature type="transmembrane region" description="Helical" evidence="2">
    <location>
        <begin position="382"/>
        <end position="402"/>
    </location>
</feature>
<evidence type="ECO:0000256" key="2">
    <source>
        <dbReference type="SAM" id="Phobius"/>
    </source>
</evidence>
<sequence>MWIKMFHFVVFATLCLSINGLSNNKDNSGVLISKYSKVARWGNNNSSQETGRNFKAQSIWTPRSSASNSGKNQVAYQYPTYHKMDNQESDKVPGIGEVIQDRFQVRPYFGFGKTSPAPVYTAPTPAAQRPVIVPSIPAAPVINVPPPIASPQSLPAPVRSVTFSLPVVSSTPQVPSNLYNSPFTSYNPPPSNQNAGNGDSFPPNAPTSSDSSADSPPSNGDSYADIPLSDSGPYNYQPATSSQPKPPSKPHFNAPYPDLNQDSGKNSDSGHSYGNNGPPHPPKSINDVYYPPDFPKDQIPHDHDSPEMPMNIPPPPDTNTKDDMTADLVPPTHGHDFPKYLYDSPHYDHHVYEEVPHPTTPAPEKKRVSTTNYSYYYLGRKLWYIPLYFSIYFMIYVTALIIKSIARHKVTLRNEWITSHSRSARDTLGTLDHLETVDNIHRNIASALDKAGKLYSNLSM</sequence>
<keyword evidence="2" id="KW-0812">Transmembrane</keyword>
<keyword evidence="3" id="KW-0732">Signal</keyword>
<protein>
    <submittedName>
        <fullName evidence="4">Uncharacterized protein</fullName>
    </submittedName>
</protein>
<feature type="compositionally biased region" description="Basic and acidic residues" evidence="1">
    <location>
        <begin position="294"/>
        <end position="306"/>
    </location>
</feature>
<evidence type="ECO:0000256" key="1">
    <source>
        <dbReference type="SAM" id="MobiDB-lite"/>
    </source>
</evidence>
<dbReference type="Proteomes" id="UP001153712">
    <property type="component" value="Chromosome 10"/>
</dbReference>
<dbReference type="AlphaFoldDB" id="A0A9P0DMW4"/>
<keyword evidence="5" id="KW-1185">Reference proteome</keyword>
<feature type="compositionally biased region" description="Polar residues" evidence="1">
    <location>
        <begin position="232"/>
        <end position="243"/>
    </location>
</feature>
<feature type="chain" id="PRO_5040494247" evidence="3">
    <location>
        <begin position="18"/>
        <end position="460"/>
    </location>
</feature>